<name>A0A8S4RL21_9NEOP</name>
<evidence type="ECO:0000313" key="2">
    <source>
        <dbReference type="Proteomes" id="UP000838756"/>
    </source>
</evidence>
<dbReference type="EMBL" id="CAKXAJ010025257">
    <property type="protein sequence ID" value="CAH2237316.1"/>
    <property type="molecule type" value="Genomic_DNA"/>
</dbReference>
<proteinExistence type="predicted"/>
<dbReference type="AlphaFoldDB" id="A0A8S4RL21"/>
<comment type="caution">
    <text evidence="1">The sequence shown here is derived from an EMBL/GenBank/DDBJ whole genome shotgun (WGS) entry which is preliminary data.</text>
</comment>
<keyword evidence="2" id="KW-1185">Reference proteome</keyword>
<organism evidence="1 2">
    <name type="scientific">Pararge aegeria aegeria</name>
    <dbReference type="NCBI Taxonomy" id="348720"/>
    <lineage>
        <taxon>Eukaryota</taxon>
        <taxon>Metazoa</taxon>
        <taxon>Ecdysozoa</taxon>
        <taxon>Arthropoda</taxon>
        <taxon>Hexapoda</taxon>
        <taxon>Insecta</taxon>
        <taxon>Pterygota</taxon>
        <taxon>Neoptera</taxon>
        <taxon>Endopterygota</taxon>
        <taxon>Lepidoptera</taxon>
        <taxon>Glossata</taxon>
        <taxon>Ditrysia</taxon>
        <taxon>Papilionoidea</taxon>
        <taxon>Nymphalidae</taxon>
        <taxon>Satyrinae</taxon>
        <taxon>Satyrini</taxon>
        <taxon>Parargina</taxon>
        <taxon>Pararge</taxon>
    </lineage>
</organism>
<dbReference type="Proteomes" id="UP000838756">
    <property type="component" value="Unassembled WGS sequence"/>
</dbReference>
<evidence type="ECO:0000313" key="1">
    <source>
        <dbReference type="EMBL" id="CAH2237316.1"/>
    </source>
</evidence>
<sequence length="77" mass="8667">MQSASYTSMVPRRDADAYGASRFDVATVAQRFFCGRSELRGEILSPTHLQWFDFTDAARPSAAYVLPPDEKLYIITC</sequence>
<reference evidence="1" key="1">
    <citation type="submission" date="2022-03" db="EMBL/GenBank/DDBJ databases">
        <authorList>
            <person name="Lindestad O."/>
        </authorList>
    </citation>
    <scope>NUCLEOTIDE SEQUENCE</scope>
</reference>
<accession>A0A8S4RL21</accession>
<protein>
    <submittedName>
        <fullName evidence="1">Jg15777 protein</fullName>
    </submittedName>
</protein>
<gene>
    <name evidence="1" type="primary">jg15777</name>
    <name evidence="1" type="ORF">PAEG_LOCUS14611</name>
</gene>